<dbReference type="STRING" id="368408.Tpen_0847"/>
<gene>
    <name evidence="2" type="ordered locus">Tpen_0847</name>
</gene>
<evidence type="ECO:0000313" key="3">
    <source>
        <dbReference type="Proteomes" id="UP000000641"/>
    </source>
</evidence>
<keyword evidence="3" id="KW-1185">Reference proteome</keyword>
<dbReference type="InterPro" id="IPR007848">
    <property type="entry name" value="Small_mtfrase_dom"/>
</dbReference>
<dbReference type="GO" id="GO:0003676">
    <property type="term" value="F:nucleic acid binding"/>
    <property type="evidence" value="ECO:0007669"/>
    <property type="project" value="InterPro"/>
</dbReference>
<dbReference type="CDD" id="cd02440">
    <property type="entry name" value="AdoMet_MTases"/>
    <property type="match status" value="1"/>
</dbReference>
<sequence>MLLTFLLLMLRLYMRLHAQFARFLGLTLLVPPGCFTPIGTYSTWLVSRVLEASPSAEVAVEVGTGVGTLALLAAKRGAYAVGVEVSEPCLRAAKANARRNSLDGLLDFVLCDAGSCLRSSSAGLVFTNPPYLPVDSEKPEDVPVAGGSDLSIFKKMLVNAVRIAKPGAPVVYSASNLTGLSIGKILLCARTPIDEVCAYLVVRPRRR</sequence>
<name>A1RYG8_THEPD</name>
<dbReference type="InterPro" id="IPR002052">
    <property type="entry name" value="DNA_methylase_N6_adenine_CS"/>
</dbReference>
<dbReference type="GO" id="GO:0008757">
    <property type="term" value="F:S-adenosylmethionine-dependent methyltransferase activity"/>
    <property type="evidence" value="ECO:0007669"/>
    <property type="project" value="UniProtKB-ARBA"/>
</dbReference>
<evidence type="ECO:0000259" key="1">
    <source>
        <dbReference type="Pfam" id="PF05175"/>
    </source>
</evidence>
<evidence type="ECO:0000313" key="2">
    <source>
        <dbReference type="EMBL" id="ABL78248.1"/>
    </source>
</evidence>
<dbReference type="eggNOG" id="arCOG00109">
    <property type="taxonomic scope" value="Archaea"/>
</dbReference>
<dbReference type="SUPFAM" id="SSF53335">
    <property type="entry name" value="S-adenosyl-L-methionine-dependent methyltransferases"/>
    <property type="match status" value="1"/>
</dbReference>
<keyword evidence="2" id="KW-0489">Methyltransferase</keyword>
<dbReference type="KEGG" id="tpe:Tpen_0847"/>
<dbReference type="PROSITE" id="PS00092">
    <property type="entry name" value="N6_MTASE"/>
    <property type="match status" value="1"/>
</dbReference>
<protein>
    <submittedName>
        <fullName evidence="2">Methyltransferase small</fullName>
    </submittedName>
</protein>
<dbReference type="EnsemblBacteria" id="ABL78248">
    <property type="protein sequence ID" value="ABL78248"/>
    <property type="gene ID" value="Tpen_0847"/>
</dbReference>
<dbReference type="InterPro" id="IPR029063">
    <property type="entry name" value="SAM-dependent_MTases_sf"/>
</dbReference>
<organism evidence="2 3">
    <name type="scientific">Thermofilum pendens (strain DSM 2475 / Hrk 5)</name>
    <dbReference type="NCBI Taxonomy" id="368408"/>
    <lineage>
        <taxon>Archaea</taxon>
        <taxon>Thermoproteota</taxon>
        <taxon>Thermoprotei</taxon>
        <taxon>Thermofilales</taxon>
        <taxon>Thermofilaceae</taxon>
        <taxon>Thermofilum</taxon>
    </lineage>
</organism>
<dbReference type="AlphaFoldDB" id="A1RYG8"/>
<proteinExistence type="predicted"/>
<dbReference type="GO" id="GO:0032259">
    <property type="term" value="P:methylation"/>
    <property type="evidence" value="ECO:0007669"/>
    <property type="project" value="UniProtKB-KW"/>
</dbReference>
<dbReference type="Proteomes" id="UP000000641">
    <property type="component" value="Chromosome"/>
</dbReference>
<feature type="domain" description="Methyltransferase small" evidence="1">
    <location>
        <begin position="44"/>
        <end position="131"/>
    </location>
</feature>
<keyword evidence="2" id="KW-0808">Transferase</keyword>
<accession>A1RYG8</accession>
<dbReference type="EMBL" id="CP000505">
    <property type="protein sequence ID" value="ABL78248.1"/>
    <property type="molecule type" value="Genomic_DNA"/>
</dbReference>
<reference evidence="3" key="1">
    <citation type="journal article" date="2008" name="J. Bacteriol.">
        <title>Genome sequence of Thermofilum pendens reveals an exceptional loss of biosynthetic pathways without genome reduction.</title>
        <authorList>
            <person name="Anderson I."/>
            <person name="Rodriguez J."/>
            <person name="Susanti D."/>
            <person name="Porat I."/>
            <person name="Reich C."/>
            <person name="Ulrich L.E."/>
            <person name="Elkins J.G."/>
            <person name="Mavromatis K."/>
            <person name="Lykidis A."/>
            <person name="Kim E."/>
            <person name="Thompson L.S."/>
            <person name="Nolan M."/>
            <person name="Land M."/>
            <person name="Copeland A."/>
            <person name="Lapidus A."/>
            <person name="Lucas S."/>
            <person name="Detter C."/>
            <person name="Zhulin I.B."/>
            <person name="Olsen G.J."/>
            <person name="Whitman W."/>
            <person name="Mukhopadhyay B."/>
            <person name="Bristow J."/>
            <person name="Kyrpides N."/>
        </authorList>
    </citation>
    <scope>NUCLEOTIDE SEQUENCE [LARGE SCALE GENOMIC DNA]</scope>
    <source>
        <strain evidence="3">DSM 2475 / Hrk 5</strain>
    </source>
</reference>
<dbReference type="HOGENOM" id="CLU_114822_0_0_2"/>
<dbReference type="Gene3D" id="3.40.50.150">
    <property type="entry name" value="Vaccinia Virus protein VP39"/>
    <property type="match status" value="1"/>
</dbReference>
<dbReference type="Pfam" id="PF05175">
    <property type="entry name" value="MTS"/>
    <property type="match status" value="1"/>
</dbReference>